<dbReference type="AlphaFoldDB" id="A0A0C9ZA01"/>
<accession>A0A0C9ZA01</accession>
<name>A0A0C9ZA01_9AGAM</name>
<dbReference type="HOGENOM" id="CLU_2292801_0_0_1"/>
<organism evidence="1 2">
    <name type="scientific">Pisolithus microcarpus 441</name>
    <dbReference type="NCBI Taxonomy" id="765257"/>
    <lineage>
        <taxon>Eukaryota</taxon>
        <taxon>Fungi</taxon>
        <taxon>Dikarya</taxon>
        <taxon>Basidiomycota</taxon>
        <taxon>Agaricomycotina</taxon>
        <taxon>Agaricomycetes</taxon>
        <taxon>Agaricomycetidae</taxon>
        <taxon>Boletales</taxon>
        <taxon>Sclerodermatineae</taxon>
        <taxon>Pisolithaceae</taxon>
        <taxon>Pisolithus</taxon>
    </lineage>
</organism>
<keyword evidence="2" id="KW-1185">Reference proteome</keyword>
<evidence type="ECO:0000313" key="2">
    <source>
        <dbReference type="Proteomes" id="UP000054018"/>
    </source>
</evidence>
<dbReference type="Proteomes" id="UP000054018">
    <property type="component" value="Unassembled WGS sequence"/>
</dbReference>
<reference evidence="2" key="2">
    <citation type="submission" date="2015-01" db="EMBL/GenBank/DDBJ databases">
        <title>Evolutionary Origins and Diversification of the Mycorrhizal Mutualists.</title>
        <authorList>
            <consortium name="DOE Joint Genome Institute"/>
            <consortium name="Mycorrhizal Genomics Consortium"/>
            <person name="Kohler A."/>
            <person name="Kuo A."/>
            <person name="Nagy L.G."/>
            <person name="Floudas D."/>
            <person name="Copeland A."/>
            <person name="Barry K.W."/>
            <person name="Cichocki N."/>
            <person name="Veneault-Fourrey C."/>
            <person name="LaButti K."/>
            <person name="Lindquist E.A."/>
            <person name="Lipzen A."/>
            <person name="Lundell T."/>
            <person name="Morin E."/>
            <person name="Murat C."/>
            <person name="Riley R."/>
            <person name="Ohm R."/>
            <person name="Sun H."/>
            <person name="Tunlid A."/>
            <person name="Henrissat B."/>
            <person name="Grigoriev I.V."/>
            <person name="Hibbett D.S."/>
            <person name="Martin F."/>
        </authorList>
    </citation>
    <scope>NUCLEOTIDE SEQUENCE [LARGE SCALE GENOMIC DNA]</scope>
    <source>
        <strain evidence="2">441</strain>
    </source>
</reference>
<gene>
    <name evidence="1" type="ORF">PISMIDRAFT_679807</name>
</gene>
<dbReference type="OrthoDB" id="10536048at2759"/>
<sequence>MVSPAILQYDGFCIVHRLSILRCDTYSDDTGCQPRNALTLKSEMTLVVWYSIFSPSSLHRVMLYWDLSPAHTLRGRYSSIDVCFGQWSIHSIDDAACLRPR</sequence>
<protein>
    <submittedName>
        <fullName evidence="1">Uncharacterized protein</fullName>
    </submittedName>
</protein>
<proteinExistence type="predicted"/>
<dbReference type="EMBL" id="KN833735">
    <property type="protein sequence ID" value="KIK22814.1"/>
    <property type="molecule type" value="Genomic_DNA"/>
</dbReference>
<reference evidence="1 2" key="1">
    <citation type="submission" date="2014-04" db="EMBL/GenBank/DDBJ databases">
        <authorList>
            <consortium name="DOE Joint Genome Institute"/>
            <person name="Kuo A."/>
            <person name="Kohler A."/>
            <person name="Costa M.D."/>
            <person name="Nagy L.G."/>
            <person name="Floudas D."/>
            <person name="Copeland A."/>
            <person name="Barry K.W."/>
            <person name="Cichocki N."/>
            <person name="Veneault-Fourrey C."/>
            <person name="LaButti K."/>
            <person name="Lindquist E.A."/>
            <person name="Lipzen A."/>
            <person name="Lundell T."/>
            <person name="Morin E."/>
            <person name="Murat C."/>
            <person name="Sun H."/>
            <person name="Tunlid A."/>
            <person name="Henrissat B."/>
            <person name="Grigoriev I.V."/>
            <person name="Hibbett D.S."/>
            <person name="Martin F."/>
            <person name="Nordberg H.P."/>
            <person name="Cantor M.N."/>
            <person name="Hua S.X."/>
        </authorList>
    </citation>
    <scope>NUCLEOTIDE SEQUENCE [LARGE SCALE GENOMIC DNA]</scope>
    <source>
        <strain evidence="1 2">441</strain>
    </source>
</reference>
<evidence type="ECO:0000313" key="1">
    <source>
        <dbReference type="EMBL" id="KIK22814.1"/>
    </source>
</evidence>